<accession>A0A6M3L590</accession>
<gene>
    <name evidence="1" type="ORF">MM415B02490_0008</name>
</gene>
<evidence type="ECO:0000313" key="1">
    <source>
        <dbReference type="EMBL" id="QJA89856.1"/>
    </source>
</evidence>
<name>A0A6M3L590_9ZZZZ</name>
<organism evidence="1">
    <name type="scientific">viral metagenome</name>
    <dbReference type="NCBI Taxonomy" id="1070528"/>
    <lineage>
        <taxon>unclassified sequences</taxon>
        <taxon>metagenomes</taxon>
        <taxon>organismal metagenomes</taxon>
    </lineage>
</organism>
<dbReference type="EMBL" id="MT142873">
    <property type="protein sequence ID" value="QJA89856.1"/>
    <property type="molecule type" value="Genomic_DNA"/>
</dbReference>
<dbReference type="AlphaFoldDB" id="A0A6M3L590"/>
<reference evidence="1" key="1">
    <citation type="submission" date="2020-03" db="EMBL/GenBank/DDBJ databases">
        <title>The deep terrestrial virosphere.</title>
        <authorList>
            <person name="Holmfeldt K."/>
            <person name="Nilsson E."/>
            <person name="Simone D."/>
            <person name="Lopez-Fernandez M."/>
            <person name="Wu X."/>
            <person name="de Brujin I."/>
            <person name="Lundin D."/>
            <person name="Andersson A."/>
            <person name="Bertilsson S."/>
            <person name="Dopson M."/>
        </authorList>
    </citation>
    <scope>NUCLEOTIDE SEQUENCE</scope>
    <source>
        <strain evidence="1">MM415B02490</strain>
    </source>
</reference>
<sequence length="104" mass="12335">MAPECEEYVLETKDSKQKVRRIFITPAQSFWDPEKLSWFNNTGTEDLNWCSRVIEGKYLQKAGWKEIAPKKYPFMLDTGIFCRHIDHNGIQYPSMGEELEFIKR</sequence>
<protein>
    <submittedName>
        <fullName evidence="1">Uncharacterized protein</fullName>
    </submittedName>
</protein>
<proteinExistence type="predicted"/>